<accession>A0A6M1RYG4</accession>
<sequence length="211" mass="22226">METNELIGILARDPGPVVPLNQILINAGCAAVLMAAILFFMMIGFRTDIGLAIQSGRFLFKFAITLALVLSSCAVLIRIGKPGVPLGGVAVFLLSPLALALVSAVAELWVMPSDTWLPRAIGHNALNCLTLIPLLSAAPLACFLYGLRHGAPQNPGLAGLVAGLVSAGIAATFYASNCDDDSPLFVLLWYPVSIAFVALCGYVAGRFMLRW</sequence>
<feature type="transmembrane region" description="Helical" evidence="1">
    <location>
        <begin position="23"/>
        <end position="46"/>
    </location>
</feature>
<keyword evidence="1" id="KW-1133">Transmembrane helix</keyword>
<keyword evidence="3" id="KW-1185">Reference proteome</keyword>
<protein>
    <submittedName>
        <fullName evidence="2">DUF1109 family protein</fullName>
    </submittedName>
</protein>
<feature type="transmembrane region" description="Helical" evidence="1">
    <location>
        <begin position="58"/>
        <end position="77"/>
    </location>
</feature>
<dbReference type="InterPro" id="IPR009495">
    <property type="entry name" value="NrsF"/>
</dbReference>
<evidence type="ECO:0000256" key="1">
    <source>
        <dbReference type="SAM" id="Phobius"/>
    </source>
</evidence>
<dbReference type="EMBL" id="JAAKZH010000014">
    <property type="protein sequence ID" value="NGO66652.1"/>
    <property type="molecule type" value="Genomic_DNA"/>
</dbReference>
<dbReference type="AlphaFoldDB" id="A0A6M1RYG4"/>
<comment type="caution">
    <text evidence="2">The sequence shown here is derived from an EMBL/GenBank/DDBJ whole genome shotgun (WGS) entry which is preliminary data.</text>
</comment>
<feature type="transmembrane region" description="Helical" evidence="1">
    <location>
        <begin position="157"/>
        <end position="176"/>
    </location>
</feature>
<organism evidence="2 3">
    <name type="scientific">Rhizobium daejeonense</name>
    <dbReference type="NCBI Taxonomy" id="240521"/>
    <lineage>
        <taxon>Bacteria</taxon>
        <taxon>Pseudomonadati</taxon>
        <taxon>Pseudomonadota</taxon>
        <taxon>Alphaproteobacteria</taxon>
        <taxon>Hyphomicrobiales</taxon>
        <taxon>Rhizobiaceae</taxon>
        <taxon>Rhizobium/Agrobacterium group</taxon>
        <taxon>Rhizobium</taxon>
    </lineage>
</organism>
<gene>
    <name evidence="2" type="ORF">G6N76_23600</name>
</gene>
<feature type="transmembrane region" description="Helical" evidence="1">
    <location>
        <begin position="124"/>
        <end position="145"/>
    </location>
</feature>
<keyword evidence="1" id="KW-0812">Transmembrane</keyword>
<evidence type="ECO:0000313" key="3">
    <source>
        <dbReference type="Proteomes" id="UP000477849"/>
    </source>
</evidence>
<name>A0A6M1RYG4_9HYPH</name>
<dbReference type="Proteomes" id="UP000477849">
    <property type="component" value="Unassembled WGS sequence"/>
</dbReference>
<dbReference type="RefSeq" id="WP_163897598.1">
    <property type="nucleotide sequence ID" value="NZ_CP048425.1"/>
</dbReference>
<proteinExistence type="predicted"/>
<feature type="transmembrane region" description="Helical" evidence="1">
    <location>
        <begin position="188"/>
        <end position="209"/>
    </location>
</feature>
<feature type="transmembrane region" description="Helical" evidence="1">
    <location>
        <begin position="89"/>
        <end position="112"/>
    </location>
</feature>
<dbReference type="Pfam" id="PF06532">
    <property type="entry name" value="NrsF"/>
    <property type="match status" value="1"/>
</dbReference>
<evidence type="ECO:0000313" key="2">
    <source>
        <dbReference type="EMBL" id="NGO66652.1"/>
    </source>
</evidence>
<reference evidence="2 3" key="1">
    <citation type="submission" date="2020-02" db="EMBL/GenBank/DDBJ databases">
        <title>Genome sequence of the type strain CCBAU10050 of Rhizobium daejeonense.</title>
        <authorList>
            <person name="Gao J."/>
            <person name="Sun J."/>
        </authorList>
    </citation>
    <scope>NUCLEOTIDE SEQUENCE [LARGE SCALE GENOMIC DNA]</scope>
    <source>
        <strain evidence="2 3">CCBAU10050</strain>
    </source>
</reference>
<keyword evidence="1" id="KW-0472">Membrane</keyword>